<feature type="compositionally biased region" description="Basic and acidic residues" evidence="1">
    <location>
        <begin position="55"/>
        <end position="66"/>
    </location>
</feature>
<name>G0PA48_CAEBE</name>
<dbReference type="SMART" id="SM00404">
    <property type="entry name" value="PTPc_motif"/>
    <property type="match status" value="1"/>
</dbReference>
<accession>G0PA48</accession>
<keyword evidence="5" id="KW-1185">Reference proteome</keyword>
<sequence length="430" mass="49052">MAIKPQAKKSPNTKTNNNKRREPDQRVSEEKTAINGPKSKAMPAKKFASKISISTDKKKSSTELKPKKSHSTMKTAYESDTYEEKNKDKEKEKKKKEKWSGEEAAGKFVKSIESVNLKEEYDEIQKMSVQAERCKIWQAHSSRNRNPDYKCYDDNRVIVQMCKSDYINGTKINVPNFAPLVYLLQLPKMETADAVEEFWRVIFHEQCQSLHIIARPDEMQSPEKLFAQEPGGYLYANGFFINTRKVEKKDTAKADLYVVELLPEGCSNSVMCSVYVHTHWRQFAGPDRFSPPLKAAQQIAKNENPNSPTIIASTNGAGRNAALLSLAVIIDQLAKGKEPKIQEIVRTIREQRPQSVDSFPQYLNLYLTTNHLIKSKVPGNDDIQKKLKNFNEKAAHFVPSSTMKQPTEGFYNFSLIELHPLCRLSYHTTL</sequence>
<dbReference type="AlphaFoldDB" id="G0PA48"/>
<dbReference type="InterPro" id="IPR003595">
    <property type="entry name" value="Tyr_Pase_cat"/>
</dbReference>
<dbReference type="InterPro" id="IPR000387">
    <property type="entry name" value="Tyr_Pase_dom"/>
</dbReference>
<dbReference type="PANTHER" id="PTHR23219:SF6">
    <property type="entry name" value="TYROSINE-PROTEIN PHOSPHATASE DOMAIN-CONTAINING PROTEIN"/>
    <property type="match status" value="1"/>
</dbReference>
<dbReference type="STRING" id="135651.G0PA48"/>
<dbReference type="InParanoid" id="G0PA48"/>
<evidence type="ECO:0000313" key="4">
    <source>
        <dbReference type="EMBL" id="EGT49022.1"/>
    </source>
</evidence>
<dbReference type="Proteomes" id="UP000008068">
    <property type="component" value="Unassembled WGS sequence"/>
</dbReference>
<dbReference type="Pfam" id="PF00102">
    <property type="entry name" value="Y_phosphatase"/>
    <property type="match status" value="1"/>
</dbReference>
<dbReference type="FunCoup" id="G0PA48">
    <property type="interactions" value="2316"/>
</dbReference>
<protein>
    <recommendedName>
        <fullName evidence="6">Tyrosine-protein phosphatase domain-containing protein</fullName>
    </recommendedName>
</protein>
<dbReference type="InterPro" id="IPR000242">
    <property type="entry name" value="PTP_cat"/>
</dbReference>
<evidence type="ECO:0000259" key="3">
    <source>
        <dbReference type="PROSITE" id="PS50056"/>
    </source>
</evidence>
<gene>
    <name evidence="4" type="ORF">CAEBREN_30017</name>
</gene>
<feature type="compositionally biased region" description="Basic and acidic residues" evidence="1">
    <location>
        <begin position="82"/>
        <end position="91"/>
    </location>
</feature>
<dbReference type="HOGENOM" id="CLU_685580_0_0_1"/>
<dbReference type="CDD" id="cd00047">
    <property type="entry name" value="PTPc"/>
    <property type="match status" value="1"/>
</dbReference>
<dbReference type="PROSITE" id="PS50056">
    <property type="entry name" value="TYR_PHOSPHATASE_2"/>
    <property type="match status" value="1"/>
</dbReference>
<dbReference type="PROSITE" id="PS50055">
    <property type="entry name" value="TYR_PHOSPHATASE_PTP"/>
    <property type="match status" value="1"/>
</dbReference>
<dbReference type="GO" id="GO:0004725">
    <property type="term" value="F:protein tyrosine phosphatase activity"/>
    <property type="evidence" value="ECO:0007669"/>
    <property type="project" value="InterPro"/>
</dbReference>
<dbReference type="eggNOG" id="KOG0789">
    <property type="taxonomic scope" value="Eukaryota"/>
</dbReference>
<dbReference type="EMBL" id="GL380166">
    <property type="protein sequence ID" value="EGT49022.1"/>
    <property type="molecule type" value="Genomic_DNA"/>
</dbReference>
<reference evidence="5" key="1">
    <citation type="submission" date="2011-07" db="EMBL/GenBank/DDBJ databases">
        <authorList>
            <consortium name="Caenorhabditis brenneri Sequencing and Analysis Consortium"/>
            <person name="Wilson R.K."/>
        </authorList>
    </citation>
    <scope>NUCLEOTIDE SEQUENCE [LARGE SCALE GENOMIC DNA]</scope>
    <source>
        <strain evidence="5">PB2801</strain>
    </source>
</reference>
<evidence type="ECO:0000256" key="1">
    <source>
        <dbReference type="SAM" id="MobiDB-lite"/>
    </source>
</evidence>
<evidence type="ECO:0008006" key="6">
    <source>
        <dbReference type="Google" id="ProtNLM"/>
    </source>
</evidence>
<evidence type="ECO:0000259" key="2">
    <source>
        <dbReference type="PROSITE" id="PS50055"/>
    </source>
</evidence>
<dbReference type="PANTHER" id="PTHR23219">
    <property type="entry name" value="TYROSINE-PROTEIN PHOSPHATASE C15H7.3-RELATED"/>
    <property type="match status" value="1"/>
</dbReference>
<dbReference type="SMART" id="SM00194">
    <property type="entry name" value="PTPc"/>
    <property type="match status" value="1"/>
</dbReference>
<feature type="domain" description="Tyrosine specific protein phosphatases" evidence="3">
    <location>
        <begin position="287"/>
        <end position="363"/>
    </location>
</feature>
<evidence type="ECO:0000313" key="5">
    <source>
        <dbReference type="Proteomes" id="UP000008068"/>
    </source>
</evidence>
<proteinExistence type="predicted"/>
<feature type="domain" description="Tyrosine-protein phosphatase" evidence="2">
    <location>
        <begin position="117"/>
        <end position="372"/>
    </location>
</feature>
<dbReference type="InterPro" id="IPR029021">
    <property type="entry name" value="Prot-tyrosine_phosphatase-like"/>
</dbReference>
<dbReference type="OrthoDB" id="5870053at2759"/>
<dbReference type="SUPFAM" id="SSF52799">
    <property type="entry name" value="(Phosphotyrosine protein) phosphatases II"/>
    <property type="match status" value="1"/>
</dbReference>
<feature type="region of interest" description="Disordered" evidence="1">
    <location>
        <begin position="1"/>
        <end position="100"/>
    </location>
</feature>
<organism evidence="5">
    <name type="scientific">Caenorhabditis brenneri</name>
    <name type="common">Nematode worm</name>
    <dbReference type="NCBI Taxonomy" id="135651"/>
    <lineage>
        <taxon>Eukaryota</taxon>
        <taxon>Metazoa</taxon>
        <taxon>Ecdysozoa</taxon>
        <taxon>Nematoda</taxon>
        <taxon>Chromadorea</taxon>
        <taxon>Rhabditida</taxon>
        <taxon>Rhabditina</taxon>
        <taxon>Rhabditomorpha</taxon>
        <taxon>Rhabditoidea</taxon>
        <taxon>Rhabditidae</taxon>
        <taxon>Peloderinae</taxon>
        <taxon>Caenorhabditis</taxon>
    </lineage>
</organism>
<dbReference type="Gene3D" id="3.90.190.10">
    <property type="entry name" value="Protein tyrosine phosphatase superfamily"/>
    <property type="match status" value="1"/>
</dbReference>
<feature type="compositionally biased region" description="Basic and acidic residues" evidence="1">
    <location>
        <begin position="19"/>
        <end position="32"/>
    </location>
</feature>